<dbReference type="InterPro" id="IPR013108">
    <property type="entry name" value="Amidohydro_3"/>
</dbReference>
<accession>A0A4V3DF45</accession>
<dbReference type="EMBL" id="SNYW01000006">
    <property type="protein sequence ID" value="TDQ84591.1"/>
    <property type="molecule type" value="Genomic_DNA"/>
</dbReference>
<dbReference type="SUPFAM" id="SSF51556">
    <property type="entry name" value="Metallo-dependent hydrolases"/>
    <property type="match status" value="1"/>
</dbReference>
<evidence type="ECO:0000313" key="3">
    <source>
        <dbReference type="Proteomes" id="UP000295783"/>
    </source>
</evidence>
<dbReference type="Gene3D" id="2.30.40.10">
    <property type="entry name" value="Urease, subunit C, domain 1"/>
    <property type="match status" value="1"/>
</dbReference>
<name>A0A4V3DF45_9PROT</name>
<feature type="domain" description="Amidohydrolase 3" evidence="1">
    <location>
        <begin position="56"/>
        <end position="540"/>
    </location>
</feature>
<dbReference type="RefSeq" id="WP_133612605.1">
    <property type="nucleotide sequence ID" value="NZ_SNYW01000006.1"/>
</dbReference>
<dbReference type="Pfam" id="PF07969">
    <property type="entry name" value="Amidohydro_3"/>
    <property type="match status" value="1"/>
</dbReference>
<sequence length="547" mass="60201">MASASAPDLILYNADIRTMDPLQPRAEALAARNGRIVALGSSAEMRALANGAARKIDAGGRLVLPGFQDTHIHLQDSGTDFCTSANLEGARTVDELQRLIRDFAATRNDHWVRGTGWYSGIFGAHNLNRQVLDAAVPDRPVFIFASDGHNAAVNTKACEELGLDASVADPFGGQFVRDKDGRPTGLAYELAIDWIRARMPKRPLDAYFDGVRYGQKLANSHGITGVLDALVRERHMVVYRGLEEKGELNVRLRATAIVNPGDSVRDSLGRLEALRRDFRSDNIYVHSAKFFLDGVLENRTAAMIEDYSDATGGNAAIMFDEALLKELMIAFDAARFQLHVHVIGDRATRIALDNIAAARALNGAWPSLHQLAHVQVIHPDDIPRLRDLGVVTNMQPLWARNEPSVTEMALPLIGEKRGRWMYPWRTIVDSGAPYAVSSDWGVSTLNPFKIMQTAVTRQPEKVAPDFPAFVPEERMNVEQVVRGYTTKAAEAAWRADETGSLTPGRYADLILLDRDIFSIDPYEIGGTQVDLTLLGGREVHRSEGFAG</sequence>
<dbReference type="SUPFAM" id="SSF51338">
    <property type="entry name" value="Composite domain of metallo-dependent hydrolases"/>
    <property type="match status" value="1"/>
</dbReference>
<organism evidence="2 3">
    <name type="scientific">Dongia mobilis</name>
    <dbReference type="NCBI Taxonomy" id="578943"/>
    <lineage>
        <taxon>Bacteria</taxon>
        <taxon>Pseudomonadati</taxon>
        <taxon>Pseudomonadota</taxon>
        <taxon>Alphaproteobacteria</taxon>
        <taxon>Rhodospirillales</taxon>
        <taxon>Dongiaceae</taxon>
        <taxon>Dongia</taxon>
    </lineage>
</organism>
<gene>
    <name evidence="2" type="ORF">A8950_1150</name>
</gene>
<reference evidence="2 3" key="1">
    <citation type="submission" date="2019-03" db="EMBL/GenBank/DDBJ databases">
        <title>Genomic Encyclopedia of Type Strains, Phase III (KMG-III): the genomes of soil and plant-associated and newly described type strains.</title>
        <authorList>
            <person name="Whitman W."/>
        </authorList>
    </citation>
    <scope>NUCLEOTIDE SEQUENCE [LARGE SCALE GENOMIC DNA]</scope>
    <source>
        <strain evidence="2 3">CGMCC 1.7660</strain>
    </source>
</reference>
<comment type="caution">
    <text evidence="2">The sequence shown here is derived from an EMBL/GenBank/DDBJ whole genome shotgun (WGS) entry which is preliminary data.</text>
</comment>
<dbReference type="InterPro" id="IPR033932">
    <property type="entry name" value="YtcJ-like"/>
</dbReference>
<dbReference type="AlphaFoldDB" id="A0A4V3DF45"/>
<dbReference type="GO" id="GO:0016810">
    <property type="term" value="F:hydrolase activity, acting on carbon-nitrogen (but not peptide) bonds"/>
    <property type="evidence" value="ECO:0007669"/>
    <property type="project" value="InterPro"/>
</dbReference>
<dbReference type="PANTHER" id="PTHR22642">
    <property type="entry name" value="IMIDAZOLONEPROPIONASE"/>
    <property type="match status" value="1"/>
</dbReference>
<keyword evidence="3" id="KW-1185">Reference proteome</keyword>
<dbReference type="PANTHER" id="PTHR22642:SF2">
    <property type="entry name" value="PROTEIN LONG AFTER FAR-RED 3"/>
    <property type="match status" value="1"/>
</dbReference>
<dbReference type="Proteomes" id="UP000295783">
    <property type="component" value="Unassembled WGS sequence"/>
</dbReference>
<dbReference type="OrthoDB" id="9811399at2"/>
<dbReference type="CDD" id="cd01300">
    <property type="entry name" value="YtcJ_like"/>
    <property type="match status" value="1"/>
</dbReference>
<dbReference type="InterPro" id="IPR032466">
    <property type="entry name" value="Metal_Hydrolase"/>
</dbReference>
<evidence type="ECO:0000313" key="2">
    <source>
        <dbReference type="EMBL" id="TDQ84591.1"/>
    </source>
</evidence>
<protein>
    <recommendedName>
        <fullName evidence="1">Amidohydrolase 3 domain-containing protein</fullName>
    </recommendedName>
</protein>
<dbReference type="Gene3D" id="3.10.310.70">
    <property type="match status" value="1"/>
</dbReference>
<proteinExistence type="predicted"/>
<dbReference type="Gene3D" id="3.20.20.140">
    <property type="entry name" value="Metal-dependent hydrolases"/>
    <property type="match status" value="1"/>
</dbReference>
<evidence type="ECO:0000259" key="1">
    <source>
        <dbReference type="Pfam" id="PF07969"/>
    </source>
</evidence>
<dbReference type="InterPro" id="IPR011059">
    <property type="entry name" value="Metal-dep_hydrolase_composite"/>
</dbReference>